<dbReference type="AlphaFoldDB" id="A0A7I9VKT2"/>
<evidence type="ECO:0000313" key="2">
    <source>
        <dbReference type="EMBL" id="GEJ57001.1"/>
    </source>
</evidence>
<evidence type="ECO:0008006" key="4">
    <source>
        <dbReference type="Google" id="ProtNLM"/>
    </source>
</evidence>
<sequence>MTLLVALLTLAAAPAAPAPPPPAPAPVDGLEAIEHVALPVGRSAVRLRVRALESLIVLEAPRDAAEVARAVRAAPRAVCPGLSARGSELRLTCRSRRIVARLVDRPRGALLEIWETRGLPWEGEDAPPLLPFDPPAVGLGHGCPGSTPGGRGECALARGDLDAARAALAEELIAADPAAGHAALRLGDLAYAAGDLRGAATHWARAHGQPWERAAAARLCELSAPCVGAASLAAAPSATGLPEPLARDLAFRRARALAFAGEPSQALRALAGDAASACASAPAVCQRLALLALREPGPAAVEALAVWVELPARDRGPAAYETELAAAAVAEREGAPGFAASVLAAAAARAPAAALPEHLLRTAEMYLAAGDPIRAGVVAEFARARAVRRALPGTRWAAVLRALTPAARRTASRTPPPAAPAEDVSALLAAADQATRAARALEGGTP</sequence>
<accession>A0A7I9VKT2</accession>
<gene>
    <name evidence="2" type="ORF">AMYX_17420</name>
</gene>
<reference evidence="3" key="1">
    <citation type="journal article" date="2020" name="Appl. Environ. Microbiol.">
        <title>Diazotrophic Anaeromyxobacter Isolates from Soils.</title>
        <authorList>
            <person name="Masuda Y."/>
            <person name="Yamanaka H."/>
            <person name="Xu Z.X."/>
            <person name="Shiratori Y."/>
            <person name="Aono T."/>
            <person name="Amachi S."/>
            <person name="Senoo K."/>
            <person name="Itoh H."/>
        </authorList>
    </citation>
    <scope>NUCLEOTIDE SEQUENCE [LARGE SCALE GENOMIC DNA]</scope>
    <source>
        <strain evidence="3">R267</strain>
    </source>
</reference>
<protein>
    <recommendedName>
        <fullName evidence="4">Tetratricopeptide repeat protein</fullName>
    </recommendedName>
</protein>
<evidence type="ECO:0000256" key="1">
    <source>
        <dbReference type="SAM" id="SignalP"/>
    </source>
</evidence>
<dbReference type="RefSeq" id="WP_176064502.1">
    <property type="nucleotide sequence ID" value="NZ_BJTG01000004.1"/>
</dbReference>
<keyword evidence="1" id="KW-0732">Signal</keyword>
<organism evidence="2 3">
    <name type="scientific">Anaeromyxobacter diazotrophicus</name>
    <dbReference type="NCBI Taxonomy" id="2590199"/>
    <lineage>
        <taxon>Bacteria</taxon>
        <taxon>Pseudomonadati</taxon>
        <taxon>Myxococcota</taxon>
        <taxon>Myxococcia</taxon>
        <taxon>Myxococcales</taxon>
        <taxon>Cystobacterineae</taxon>
        <taxon>Anaeromyxobacteraceae</taxon>
        <taxon>Anaeromyxobacter</taxon>
    </lineage>
</organism>
<evidence type="ECO:0000313" key="3">
    <source>
        <dbReference type="Proteomes" id="UP000503640"/>
    </source>
</evidence>
<dbReference type="Proteomes" id="UP000503640">
    <property type="component" value="Unassembled WGS sequence"/>
</dbReference>
<keyword evidence="3" id="KW-1185">Reference proteome</keyword>
<feature type="signal peptide" evidence="1">
    <location>
        <begin position="1"/>
        <end position="18"/>
    </location>
</feature>
<feature type="chain" id="PRO_5029613181" description="Tetratricopeptide repeat protein" evidence="1">
    <location>
        <begin position="19"/>
        <end position="446"/>
    </location>
</feature>
<name>A0A7I9VKT2_9BACT</name>
<proteinExistence type="predicted"/>
<dbReference type="EMBL" id="BJTG01000004">
    <property type="protein sequence ID" value="GEJ57001.1"/>
    <property type="molecule type" value="Genomic_DNA"/>
</dbReference>
<comment type="caution">
    <text evidence="2">The sequence shown here is derived from an EMBL/GenBank/DDBJ whole genome shotgun (WGS) entry which is preliminary data.</text>
</comment>